<dbReference type="KEGG" id="vta:A1889"/>
<keyword evidence="3" id="KW-1185">Reference proteome</keyword>
<dbReference type="Proteomes" id="UP000235828">
    <property type="component" value="Chromosome A"/>
</dbReference>
<organism evidence="2 3">
    <name type="scientific">Vibrio tapetis subsp. tapetis</name>
    <dbReference type="NCBI Taxonomy" id="1671868"/>
    <lineage>
        <taxon>Bacteria</taxon>
        <taxon>Pseudomonadati</taxon>
        <taxon>Pseudomonadota</taxon>
        <taxon>Gammaproteobacteria</taxon>
        <taxon>Vibrionales</taxon>
        <taxon>Vibrionaceae</taxon>
        <taxon>Vibrio</taxon>
    </lineage>
</organism>
<evidence type="ECO:0000256" key="1">
    <source>
        <dbReference type="SAM" id="MobiDB-lite"/>
    </source>
</evidence>
<dbReference type="AlphaFoldDB" id="A0A2N8ZDA4"/>
<dbReference type="EMBL" id="LT960611">
    <property type="protein sequence ID" value="SON49868.1"/>
    <property type="molecule type" value="Genomic_DNA"/>
</dbReference>
<name>A0A2N8ZDA4_9VIBR</name>
<evidence type="ECO:0000313" key="2">
    <source>
        <dbReference type="EMBL" id="SON49868.1"/>
    </source>
</evidence>
<proteinExistence type="predicted"/>
<evidence type="ECO:0000313" key="3">
    <source>
        <dbReference type="Proteomes" id="UP000235828"/>
    </source>
</evidence>
<gene>
    <name evidence="2" type="ORF">VTAP4600_A1889</name>
</gene>
<feature type="region of interest" description="Disordered" evidence="1">
    <location>
        <begin position="38"/>
        <end position="63"/>
    </location>
</feature>
<accession>A0A2N8ZDA4</accession>
<protein>
    <submittedName>
        <fullName evidence="2">Uncharacterized protein</fullName>
    </submittedName>
</protein>
<sequence length="63" mass="6667">MKMAVLSSAPNQSKARTIQAIGGTPIKMVTNGRTAIDNVADSPDKVPKRLPNVIAKPKPTNAR</sequence>
<reference evidence="2 3" key="1">
    <citation type="submission" date="2017-10" db="EMBL/GenBank/DDBJ databases">
        <authorList>
            <person name="Banno H."/>
            <person name="Chua N.-H."/>
        </authorList>
    </citation>
    <scope>NUCLEOTIDE SEQUENCE [LARGE SCALE GENOMIC DNA]</scope>
    <source>
        <strain evidence="2">Vibrio tapetis CECT4600</strain>
    </source>
</reference>